<dbReference type="NCBIfam" id="TIGR00214">
    <property type="entry name" value="lipB"/>
    <property type="match status" value="1"/>
</dbReference>
<comment type="miscellaneous">
    <text evidence="12">In the reaction, the free carboxyl group of octanoic acid is attached via an amide linkage to the epsilon-amino group of a specific lysine residue of lipoyl domains of lipoate-dependent enzymes.</text>
</comment>
<dbReference type="CDD" id="cd16444">
    <property type="entry name" value="LipB"/>
    <property type="match status" value="1"/>
</dbReference>
<evidence type="ECO:0000313" key="17">
    <source>
        <dbReference type="Proteomes" id="UP000199337"/>
    </source>
</evidence>
<comment type="cofactor">
    <cofactor evidence="13">
        <name>[4Fe-4S] cluster</name>
        <dbReference type="ChEBI" id="CHEBI:49883"/>
    </cofactor>
    <text evidence="13">Binds 2 [4Fe-4S] clusters per subunit. One cluster is coordinated with 3 cysteines and an exchangeable S-adenosyl-L-methionine.</text>
</comment>
<dbReference type="Pfam" id="PF04055">
    <property type="entry name" value="Radical_SAM"/>
    <property type="match status" value="1"/>
</dbReference>
<evidence type="ECO:0000256" key="8">
    <source>
        <dbReference type="ARBA" id="ARBA00023014"/>
    </source>
</evidence>
<feature type="domain" description="Radical SAM core" evidence="15">
    <location>
        <begin position="286"/>
        <end position="502"/>
    </location>
</feature>
<dbReference type="STRING" id="341036.SAMN05660649_02721"/>
<keyword evidence="5 13" id="KW-0949">S-adenosyl-L-methionine</keyword>
<dbReference type="PANTHER" id="PTHR10949:SF0">
    <property type="entry name" value="LIPOYL SYNTHASE, MITOCHONDRIAL"/>
    <property type="match status" value="1"/>
</dbReference>
<evidence type="ECO:0000256" key="7">
    <source>
        <dbReference type="ARBA" id="ARBA00023004"/>
    </source>
</evidence>
<dbReference type="SFLD" id="SFLDF00271">
    <property type="entry name" value="lipoyl_synthase"/>
    <property type="match status" value="1"/>
</dbReference>
<comment type="similarity">
    <text evidence="12">Belongs to the LipB family.</text>
</comment>
<dbReference type="Gene3D" id="3.30.930.10">
    <property type="entry name" value="Bira Bifunctional Protein, Domain 2"/>
    <property type="match status" value="1"/>
</dbReference>
<dbReference type="InterPro" id="IPR004143">
    <property type="entry name" value="BPL_LPL_catalytic"/>
</dbReference>
<evidence type="ECO:0000256" key="3">
    <source>
        <dbReference type="ARBA" id="ARBA00022490"/>
    </source>
</evidence>
<feature type="binding site" evidence="13">
    <location>
        <position position="274"/>
    </location>
    <ligand>
        <name>[4Fe-4S] cluster</name>
        <dbReference type="ChEBI" id="CHEBI:49883"/>
        <label>1</label>
    </ligand>
</feature>
<dbReference type="SUPFAM" id="SSF55681">
    <property type="entry name" value="Class II aaRS and biotin synthetases"/>
    <property type="match status" value="1"/>
</dbReference>
<evidence type="ECO:0000256" key="10">
    <source>
        <dbReference type="ARBA" id="ARBA00024732"/>
    </source>
</evidence>
<dbReference type="InterPro" id="IPR058240">
    <property type="entry name" value="rSAM_sf"/>
</dbReference>
<proteinExistence type="inferred from homology"/>
<dbReference type="GO" id="GO:0046872">
    <property type="term" value="F:metal ion binding"/>
    <property type="evidence" value="ECO:0007669"/>
    <property type="project" value="UniProtKB-KW"/>
</dbReference>
<gene>
    <name evidence="13" type="primary">lipA</name>
    <name evidence="12" type="synonym">lipB</name>
    <name evidence="16" type="ORF">SAMN05660649_02721</name>
</gene>
<reference evidence="17" key="1">
    <citation type="submission" date="2016-10" db="EMBL/GenBank/DDBJ databases">
        <authorList>
            <person name="Varghese N."/>
            <person name="Submissions S."/>
        </authorList>
    </citation>
    <scope>NUCLEOTIDE SEQUENCE [LARGE SCALE GENOMIC DNA]</scope>
    <source>
        <strain evidence="17">DSM 17038</strain>
    </source>
</reference>
<dbReference type="UniPathway" id="UPA00538">
    <property type="reaction ID" value="UER00592"/>
</dbReference>
<sequence>MKGTEEKLAIRQAVVLDLATEDYARTLKLQRELQKLRIDGAIPDCLLVLEHPPTFTLGRAGGADNILVSGDRLYREGIGVYNVERGGDVTYHGPGQLVGYPILDLKNYEQDVHRLVERLEEVLIRTLVAYGITAGRRSGLPGVWVEEAKIASIGLAVTRWVTMHGFALNVHPDLRHFGLINPCGLQGVSMASMSGLLGHQVSLEEVKSRVVEEMAGMFGWEVLQGDHRVEALLRRLGLAARNFRPGWLTVTPPGPGVLESMAGLLERCGLHTVCEGACCPNAAECFALGTATFMILGDTCTRNCRFCSVSKGIPGTPDPGEPLAVAEAVRELGLRHAVITSVTRDDLPDGGAGHFAAMIRAVHRLNPHTTVEVLVPDFQGSEEALAEVLAARPEVLGHNLETVPRLYKRVRPGANYRRSLELLARARELAPGVVTKSGLMVGLGEGFGEVLTVLDDLRAAGCAYITIGQYLQPSTDQLPVHGFIPPELFARYRKECLRRGFKRADCGPLVRSSYHAASPDAPGVGFHAANAASPVEHEKEVSRESM</sequence>
<evidence type="ECO:0000256" key="11">
    <source>
        <dbReference type="ARBA" id="ARBA00047326"/>
    </source>
</evidence>
<dbReference type="SFLD" id="SFLDG01058">
    <property type="entry name" value="lipoyl_synthase_like"/>
    <property type="match status" value="1"/>
</dbReference>
<dbReference type="PANTHER" id="PTHR10949">
    <property type="entry name" value="LIPOYL SYNTHASE"/>
    <property type="match status" value="1"/>
</dbReference>
<organism evidence="16 17">
    <name type="scientific">Desulfotruncus arcticus DSM 17038</name>
    <dbReference type="NCBI Taxonomy" id="1121424"/>
    <lineage>
        <taxon>Bacteria</taxon>
        <taxon>Bacillati</taxon>
        <taxon>Bacillota</taxon>
        <taxon>Clostridia</taxon>
        <taxon>Eubacteriales</taxon>
        <taxon>Desulfallaceae</taxon>
        <taxon>Desulfotruncus</taxon>
    </lineage>
</organism>
<feature type="binding site" evidence="12">
    <location>
        <begin position="85"/>
        <end position="92"/>
    </location>
    <ligand>
        <name>substrate</name>
    </ligand>
</feature>
<dbReference type="GO" id="GO:0033819">
    <property type="term" value="F:lipoyl(octanoyl) transferase activity"/>
    <property type="evidence" value="ECO:0007669"/>
    <property type="project" value="UniProtKB-EC"/>
</dbReference>
<comment type="catalytic activity">
    <reaction evidence="11 13">
        <text>[[Fe-S] cluster scaffold protein carrying a second [4Fe-4S](2+) cluster] + N(6)-octanoyl-L-lysyl-[protein] + 2 oxidized [2Fe-2S]-[ferredoxin] + 2 S-adenosyl-L-methionine + 4 H(+) = [[Fe-S] cluster scaffold protein] + N(6)-[(R)-dihydrolipoyl]-L-lysyl-[protein] + 4 Fe(3+) + 2 hydrogen sulfide + 2 5'-deoxyadenosine + 2 L-methionine + 2 reduced [2Fe-2S]-[ferredoxin]</text>
        <dbReference type="Rhea" id="RHEA:16585"/>
        <dbReference type="Rhea" id="RHEA-COMP:9928"/>
        <dbReference type="Rhea" id="RHEA-COMP:10000"/>
        <dbReference type="Rhea" id="RHEA-COMP:10001"/>
        <dbReference type="Rhea" id="RHEA-COMP:10475"/>
        <dbReference type="Rhea" id="RHEA-COMP:14568"/>
        <dbReference type="Rhea" id="RHEA-COMP:14569"/>
        <dbReference type="ChEBI" id="CHEBI:15378"/>
        <dbReference type="ChEBI" id="CHEBI:17319"/>
        <dbReference type="ChEBI" id="CHEBI:29034"/>
        <dbReference type="ChEBI" id="CHEBI:29919"/>
        <dbReference type="ChEBI" id="CHEBI:33722"/>
        <dbReference type="ChEBI" id="CHEBI:33737"/>
        <dbReference type="ChEBI" id="CHEBI:33738"/>
        <dbReference type="ChEBI" id="CHEBI:57844"/>
        <dbReference type="ChEBI" id="CHEBI:59789"/>
        <dbReference type="ChEBI" id="CHEBI:78809"/>
        <dbReference type="ChEBI" id="CHEBI:83100"/>
        <dbReference type="EC" id="2.8.1.8"/>
    </reaction>
</comment>
<dbReference type="SUPFAM" id="SSF102114">
    <property type="entry name" value="Radical SAM enzymes"/>
    <property type="match status" value="1"/>
</dbReference>
<dbReference type="EC" id="2.3.1.181" evidence="12"/>
<feature type="binding site" evidence="13">
    <location>
        <position position="513"/>
    </location>
    <ligand>
        <name>[4Fe-4S] cluster</name>
        <dbReference type="ChEBI" id="CHEBI:49883"/>
        <label>1</label>
    </ligand>
</feature>
<evidence type="ECO:0000259" key="14">
    <source>
        <dbReference type="PROSITE" id="PS51733"/>
    </source>
</evidence>
<keyword evidence="9 12" id="KW-0012">Acyltransferase</keyword>
<feature type="binding site" evidence="13">
    <location>
        <position position="285"/>
    </location>
    <ligand>
        <name>[4Fe-4S] cluster</name>
        <dbReference type="ChEBI" id="CHEBI:49883"/>
        <label>1</label>
    </ligand>
</feature>
<evidence type="ECO:0000256" key="6">
    <source>
        <dbReference type="ARBA" id="ARBA00022723"/>
    </source>
</evidence>
<dbReference type="RefSeq" id="WP_238456456.1">
    <property type="nucleotide sequence ID" value="NZ_FOOX01000009.1"/>
</dbReference>
<dbReference type="Gene3D" id="3.20.20.70">
    <property type="entry name" value="Aldolase class I"/>
    <property type="match status" value="1"/>
</dbReference>
<comment type="function">
    <text evidence="10 12">Catalyzes the transfer of endogenously produced octanoic acid from octanoyl-acyl-carrier-protein onto the lipoyl domains of lipoate-dependent enzymes. Lipoyl-ACP can also act as a substrate although octanoyl-ACP is likely to be the physiological substrate.</text>
</comment>
<evidence type="ECO:0000256" key="9">
    <source>
        <dbReference type="ARBA" id="ARBA00023315"/>
    </source>
</evidence>
<feature type="binding site" evidence="13">
    <location>
        <position position="307"/>
    </location>
    <ligand>
        <name>[4Fe-4S] cluster</name>
        <dbReference type="ChEBI" id="CHEBI:49883"/>
        <label>2</label>
        <note>4Fe-4S-S-AdoMet</note>
    </ligand>
</feature>
<dbReference type="GO" id="GO:0005737">
    <property type="term" value="C:cytoplasm"/>
    <property type="evidence" value="ECO:0007669"/>
    <property type="project" value="UniProtKB-SubCell"/>
</dbReference>
<keyword evidence="17" id="KW-1185">Reference proteome</keyword>
<protein>
    <recommendedName>
        <fullName evidence="12 13">Multifunctional fusion protein</fullName>
    </recommendedName>
    <domain>
        <recommendedName>
            <fullName evidence="13">Lipoyl synthase</fullName>
            <ecNumber evidence="13">2.8.1.8</ecNumber>
        </recommendedName>
        <alternativeName>
            <fullName evidence="13">Lip-syn</fullName>
        </alternativeName>
        <alternativeName>
            <fullName evidence="13">Lipoate synthase</fullName>
        </alternativeName>
        <alternativeName>
            <fullName evidence="13">Lipoic acid synthase</fullName>
        </alternativeName>
        <alternativeName>
            <fullName evidence="13">Sulfur insertion protein LipA</fullName>
            <shortName evidence="13">LS</shortName>
        </alternativeName>
    </domain>
    <domain>
        <recommendedName>
            <fullName evidence="12">Octanoyltransferase</fullName>
            <ecNumber evidence="12">2.3.1.181</ecNumber>
        </recommendedName>
        <alternativeName>
            <fullName evidence="12">Lipoate-protein ligase B</fullName>
        </alternativeName>
        <alternativeName>
            <fullName evidence="12">Lipoyl/octanoyl transferase</fullName>
        </alternativeName>
        <alternativeName>
            <fullName evidence="12">Octanoyl-[acyl-carrier-protein]-protein N-octanoyltransferase</fullName>
        </alternativeName>
    </domain>
</protein>
<dbReference type="GO" id="GO:0016992">
    <property type="term" value="F:lipoate synthase activity"/>
    <property type="evidence" value="ECO:0007669"/>
    <property type="project" value="UniProtKB-UniRule"/>
</dbReference>
<keyword evidence="2 13" id="KW-0004">4Fe-4S</keyword>
<evidence type="ECO:0000259" key="15">
    <source>
        <dbReference type="PROSITE" id="PS51918"/>
    </source>
</evidence>
<comment type="pathway">
    <text evidence="13">Protein modification; protein lipoylation via endogenous pathway; protein N(6)-(lipoyl)lysine from octanoyl-[acyl-carrier-protein]: step 2/2.</text>
</comment>
<dbReference type="FunFam" id="3.20.20.70:FF:000186">
    <property type="entry name" value="Lipoyl synthase"/>
    <property type="match status" value="1"/>
</dbReference>
<keyword evidence="8 13" id="KW-0411">Iron-sulfur</keyword>
<dbReference type="GO" id="GO:0009249">
    <property type="term" value="P:protein lipoylation"/>
    <property type="evidence" value="ECO:0007669"/>
    <property type="project" value="UniProtKB-UniRule"/>
</dbReference>
<comment type="pathway">
    <text evidence="1 12">Protein modification; protein lipoylation via endogenous pathway; protein N(6)-(lipoyl)lysine from octanoyl-[acyl-carrier-protein]: step 1/2.</text>
</comment>
<evidence type="ECO:0000313" key="16">
    <source>
        <dbReference type="EMBL" id="SFG78691.1"/>
    </source>
</evidence>
<evidence type="ECO:0000256" key="12">
    <source>
        <dbReference type="HAMAP-Rule" id="MF_00013"/>
    </source>
</evidence>
<dbReference type="PROSITE" id="PS01313">
    <property type="entry name" value="LIPB"/>
    <property type="match status" value="1"/>
</dbReference>
<feature type="binding site" evidence="13">
    <location>
        <position position="304"/>
    </location>
    <ligand>
        <name>[4Fe-4S] cluster</name>
        <dbReference type="ChEBI" id="CHEBI:49883"/>
        <label>2</label>
        <note>4Fe-4S-S-AdoMet</note>
    </ligand>
</feature>
<dbReference type="EMBL" id="FOOX01000009">
    <property type="protein sequence ID" value="SFG78691.1"/>
    <property type="molecule type" value="Genomic_DNA"/>
</dbReference>
<dbReference type="NCBIfam" id="NF004019">
    <property type="entry name" value="PRK05481.1"/>
    <property type="match status" value="1"/>
</dbReference>
<comment type="subcellular location">
    <subcellularLocation>
        <location evidence="12">Cytoplasm</location>
    </subcellularLocation>
</comment>
<dbReference type="Pfam" id="PF21948">
    <property type="entry name" value="LplA-B_cat"/>
    <property type="match status" value="1"/>
</dbReference>
<dbReference type="EC" id="2.8.1.8" evidence="13"/>
<feature type="binding site" evidence="13">
    <location>
        <position position="279"/>
    </location>
    <ligand>
        <name>[4Fe-4S] cluster</name>
        <dbReference type="ChEBI" id="CHEBI:49883"/>
        <label>1</label>
    </ligand>
</feature>
<dbReference type="SMART" id="SM00729">
    <property type="entry name" value="Elp3"/>
    <property type="match status" value="1"/>
</dbReference>
<keyword evidence="3 12" id="KW-0963">Cytoplasm</keyword>
<dbReference type="HAMAP" id="MF_00206">
    <property type="entry name" value="Lipoyl_synth"/>
    <property type="match status" value="1"/>
</dbReference>
<dbReference type="NCBIfam" id="TIGR00510">
    <property type="entry name" value="lipA"/>
    <property type="match status" value="1"/>
</dbReference>
<name>A0A1I2UVA1_9FIRM</name>
<comment type="function">
    <text evidence="13">Catalyzes the radical-mediated insertion of two sulfur atoms into the C-6 and C-8 positions of the octanoyl moiety bound to the lipoyl domains of lipoate-dependent enzymes, thereby converting the octanoylated domains into lipoylated derivatives.</text>
</comment>
<keyword evidence="4 12" id="KW-0808">Transferase</keyword>
<accession>A0A1I2UVA1</accession>
<feature type="binding site" evidence="13">
    <location>
        <position position="300"/>
    </location>
    <ligand>
        <name>[4Fe-4S] cluster</name>
        <dbReference type="ChEBI" id="CHEBI:49883"/>
        <label>2</label>
        <note>4Fe-4S-S-AdoMet</note>
    </ligand>
</feature>
<dbReference type="Proteomes" id="UP000199337">
    <property type="component" value="Unassembled WGS sequence"/>
</dbReference>
<dbReference type="AlphaFoldDB" id="A0A1I2UVA1"/>
<keyword evidence="6 13" id="KW-0479">Metal-binding</keyword>
<dbReference type="InterPro" id="IPR045864">
    <property type="entry name" value="aa-tRNA-synth_II/BPL/LPL"/>
</dbReference>
<evidence type="ECO:0000256" key="4">
    <source>
        <dbReference type="ARBA" id="ARBA00022679"/>
    </source>
</evidence>
<dbReference type="GO" id="GO:0051539">
    <property type="term" value="F:4 iron, 4 sulfur cluster binding"/>
    <property type="evidence" value="ECO:0007669"/>
    <property type="project" value="UniProtKB-UniRule"/>
</dbReference>
<feature type="active site" description="Acyl-thioester intermediate" evidence="12">
    <location>
        <position position="183"/>
    </location>
</feature>
<dbReference type="PROSITE" id="PS51733">
    <property type="entry name" value="BPL_LPL_CATALYTIC"/>
    <property type="match status" value="1"/>
</dbReference>
<dbReference type="NCBIfam" id="NF009544">
    <property type="entry name" value="PRK12928.1"/>
    <property type="match status" value="1"/>
</dbReference>
<dbReference type="PROSITE" id="PS51918">
    <property type="entry name" value="RADICAL_SAM"/>
    <property type="match status" value="1"/>
</dbReference>
<dbReference type="InterPro" id="IPR000544">
    <property type="entry name" value="Octanoyltransferase"/>
</dbReference>
<dbReference type="InterPro" id="IPR006638">
    <property type="entry name" value="Elp3/MiaA/NifB-like_rSAM"/>
</dbReference>
<evidence type="ECO:0000256" key="13">
    <source>
        <dbReference type="HAMAP-Rule" id="MF_00206"/>
    </source>
</evidence>
<comment type="similarity">
    <text evidence="13">Belongs to the radical SAM superfamily. Lipoyl synthase family.</text>
</comment>
<dbReference type="HAMAP" id="MF_00013">
    <property type="entry name" value="LipB"/>
    <property type="match status" value="1"/>
</dbReference>
<comment type="catalytic activity">
    <reaction evidence="12">
        <text>octanoyl-[ACP] + L-lysyl-[protein] = N(6)-octanoyl-L-lysyl-[protein] + holo-[ACP] + H(+)</text>
        <dbReference type="Rhea" id="RHEA:17665"/>
        <dbReference type="Rhea" id="RHEA-COMP:9636"/>
        <dbReference type="Rhea" id="RHEA-COMP:9685"/>
        <dbReference type="Rhea" id="RHEA-COMP:9752"/>
        <dbReference type="Rhea" id="RHEA-COMP:9928"/>
        <dbReference type="ChEBI" id="CHEBI:15378"/>
        <dbReference type="ChEBI" id="CHEBI:29969"/>
        <dbReference type="ChEBI" id="CHEBI:64479"/>
        <dbReference type="ChEBI" id="CHEBI:78463"/>
        <dbReference type="ChEBI" id="CHEBI:78809"/>
        <dbReference type="EC" id="2.3.1.181"/>
    </reaction>
</comment>
<feature type="site" description="Lowers pKa of active site Cys" evidence="12">
    <location>
        <position position="149"/>
    </location>
</feature>
<dbReference type="InterPro" id="IPR013785">
    <property type="entry name" value="Aldolase_TIM"/>
</dbReference>
<evidence type="ECO:0000256" key="5">
    <source>
        <dbReference type="ARBA" id="ARBA00022691"/>
    </source>
</evidence>
<feature type="domain" description="BPL/LPL catalytic" evidence="14">
    <location>
        <begin position="40"/>
        <end position="222"/>
    </location>
</feature>
<dbReference type="InterPro" id="IPR020605">
    <property type="entry name" value="Octanoyltransferase_CS"/>
</dbReference>
<evidence type="ECO:0000256" key="1">
    <source>
        <dbReference type="ARBA" id="ARBA00004821"/>
    </source>
</evidence>
<dbReference type="InterPro" id="IPR003698">
    <property type="entry name" value="Lipoyl_synth"/>
</dbReference>
<dbReference type="CDD" id="cd01335">
    <property type="entry name" value="Radical_SAM"/>
    <property type="match status" value="1"/>
</dbReference>
<evidence type="ECO:0000256" key="2">
    <source>
        <dbReference type="ARBA" id="ARBA00022485"/>
    </source>
</evidence>
<dbReference type="SFLD" id="SFLDS00029">
    <property type="entry name" value="Radical_SAM"/>
    <property type="match status" value="1"/>
</dbReference>
<feature type="binding site" evidence="12">
    <location>
        <begin position="165"/>
        <end position="167"/>
    </location>
    <ligand>
        <name>substrate</name>
    </ligand>
</feature>
<dbReference type="InterPro" id="IPR007197">
    <property type="entry name" value="rSAM"/>
</dbReference>
<dbReference type="NCBIfam" id="NF010925">
    <property type="entry name" value="PRK14345.1"/>
    <property type="match status" value="1"/>
</dbReference>
<feature type="binding site" evidence="12">
    <location>
        <begin position="152"/>
        <end position="154"/>
    </location>
    <ligand>
        <name>substrate</name>
    </ligand>
</feature>
<keyword evidence="7 13" id="KW-0408">Iron</keyword>